<feature type="region of interest" description="Disordered" evidence="1">
    <location>
        <begin position="1026"/>
        <end position="1078"/>
    </location>
</feature>
<dbReference type="Gene3D" id="3.30.420.10">
    <property type="entry name" value="Ribonuclease H-like superfamily/Ribonuclease H"/>
    <property type="match status" value="1"/>
</dbReference>
<dbReference type="PROSITE" id="PS50878">
    <property type="entry name" value="RT_POL"/>
    <property type="match status" value="1"/>
</dbReference>
<dbReference type="InterPro" id="IPR036691">
    <property type="entry name" value="Endo/exonu/phosph_ase_sf"/>
</dbReference>
<dbReference type="InterPro" id="IPR000477">
    <property type="entry name" value="RT_dom"/>
</dbReference>
<dbReference type="Pfam" id="PF00078">
    <property type="entry name" value="RVT_1"/>
    <property type="match status" value="1"/>
</dbReference>
<dbReference type="OrthoDB" id="416316at2759"/>
<gene>
    <name evidence="4" type="primary">Pol</name>
    <name evidence="4" type="ORF">AK812_SmicGene43931</name>
</gene>
<comment type="caution">
    <text evidence="4">The sequence shown here is derived from an EMBL/GenBank/DDBJ whole genome shotgun (WGS) entry which is preliminary data.</text>
</comment>
<dbReference type="InterPro" id="IPR043502">
    <property type="entry name" value="DNA/RNA_pol_sf"/>
</dbReference>
<keyword evidence="2" id="KW-0472">Membrane</keyword>
<reference evidence="4 5" key="1">
    <citation type="submission" date="2016-02" db="EMBL/GenBank/DDBJ databases">
        <title>Genome analysis of coral dinoflagellate symbionts highlights evolutionary adaptations to a symbiotic lifestyle.</title>
        <authorList>
            <person name="Aranda M."/>
            <person name="Li Y."/>
            <person name="Liew Y.J."/>
            <person name="Baumgarten S."/>
            <person name="Simakov O."/>
            <person name="Wilson M."/>
            <person name="Piel J."/>
            <person name="Ashoor H."/>
            <person name="Bougouffa S."/>
            <person name="Bajic V.B."/>
            <person name="Ryu T."/>
            <person name="Ravasi T."/>
            <person name="Bayer T."/>
            <person name="Micklem G."/>
            <person name="Kim H."/>
            <person name="Bhak J."/>
            <person name="Lajeunesse T.C."/>
            <person name="Voolstra C.R."/>
        </authorList>
    </citation>
    <scope>NUCLEOTIDE SEQUENCE [LARGE SCALE GENOMIC DNA]</scope>
    <source>
        <strain evidence="4 5">CCMP2467</strain>
    </source>
</reference>
<dbReference type="EMBL" id="LSRX01002116">
    <property type="protein sequence ID" value="OLP76169.1"/>
    <property type="molecule type" value="Genomic_DNA"/>
</dbReference>
<evidence type="ECO:0000256" key="1">
    <source>
        <dbReference type="SAM" id="MobiDB-lite"/>
    </source>
</evidence>
<dbReference type="Proteomes" id="UP000186817">
    <property type="component" value="Unassembled WGS sequence"/>
</dbReference>
<organism evidence="4 5">
    <name type="scientific">Symbiodinium microadriaticum</name>
    <name type="common">Dinoflagellate</name>
    <name type="synonym">Zooxanthella microadriatica</name>
    <dbReference type="NCBI Taxonomy" id="2951"/>
    <lineage>
        <taxon>Eukaryota</taxon>
        <taxon>Sar</taxon>
        <taxon>Alveolata</taxon>
        <taxon>Dinophyceae</taxon>
        <taxon>Suessiales</taxon>
        <taxon>Symbiodiniaceae</taxon>
        <taxon>Symbiodinium</taxon>
    </lineage>
</organism>
<keyword evidence="5" id="KW-1185">Reference proteome</keyword>
<sequence>MAADWFDIDYSAFAYDRAFEEDLCIDAFSHDFLAPALGQEPNAWEGYPASEAWNAQALSHQPSTAGQQYAAFFAQSRGAADARVTGDIIDPAEAPITRPTTMISVYQHVRSSEKAEEYDNRAKIWALLHQVVAAVPRRHLLIVAGDLNTPLKHNGHLVGRGVLAPRIAPADEHQLAQFLEAHSLVALNTFGRCDKSAATFLSDATQTQLDFVLTRSLQAGPLGRQAASQPQLAFFQWREGSRHVLVYAVLLDTRPDIPQAVRSTDTALLVDRQHMANEVQKHPEKVQMFRHRVQEALACACHPVSPENLDDILLQASATVFAGKPEAHLPSAWQQPETAIRLQDVWEHRAEHLRLAKQVRIAFLCVRYRAVRCMWNYWKQYIRFHRARKELRRTSRRLRKAKLVQQLENAEQALARHDTHAFFAVIQQLAPKQARGRVQLKGEHGEMLTAEAEIDTLHAYWDSIFNDGAQAHDSCLAEGIQVTAQEVLEVVARLPMRKAAMPGRAPCAAWKLAAEDVAPHLHAYVQQAWAPGPVSVPLYLTEAWLHFMSKPGRTLRTPGDLRPLALQTGGGKALSRLLKNQLTPYAERLALHVPQFAYLRNRDAHSAIARALTHIDKVRSIAHGGQRLSIHARKAGVKQQRCAGGATLSLDLSRAFDSVGHDVLWEALMWAAVPRDLATLLMTWYRSEYALGQRGVDGYTRRISITKGVKQGCVIAPTIWVIMTCFVHHRLDERLSQDWSERHATCFADDFLFQWVLESLRACKAMCTDVGIIFEVFASLGLCINSKKSAMLLKLVGPEAEAWLAKHRVPAPEGVEAKHVLRYDLFRRSAVPIKHTHVYLGIALTYNSYEEASMRRRLRLATIQKHRLARILQGRGGLTKQCRLRLWRVVIATSMLYATHVVGLTRASLRSAHVMMTKHLRAIMRSPRHLTQENDLAFLQRISQDTPLQLVLKAIGSMLYRATAPTDFPCFANEDVMHRLRALWCNMISLSEELTMTGAATMAPPVAADKQVQALFGHVLTPMAGEKALGSKQGSPPQEMDVDSSRKRPRQTRQSQPKGKGRGRGKPRDKEEEHCSDTSERDLVLALGRIVLQQADQLHRLELDTGFFLVLATAPAAGTVIPTMFEVAELWRKKQAETPEQITCSLGVMMLRCLLQELSNRLSHALKSPEVVAALIKQEMLTDKQDWMYMLWDKDNGKLMPDPTRTPLSTNDLQQTFQDAANMLQHHPEVITRYAYRARYVATTGRVWRHKEALRVVKAIEPMLPAIMMAPETSRPRTEAPATKVEIIEDSDEAREEHMRYSYWPKEFRPFGEEAKCLSSGVFICQVPQQPPAPVALDLEGFLEELTEELLPLLTHSMLFVATDGSSKQDVGAIGYALHTIGSTLAVGDSLEDQSPFRMELKAVNLLLRAMCDAVRQSETQNVKCHQLWIVIDCEAVIRAVQGCQGFDYFLLLEQVRHSLRVLCDLGIRADFVWTPSHGKKPRWAPPADLDGAYLRALNEAADAAAGRCMERRRHLSARAQWHRARQQAVEWEVQALRTVAKVASAYQGYLKTLGHGPRDDFSSVVALVLGMGLVTTYGPWWSLDVVVLALLTFNYGSSTPLTVVLSWLRRLWLEWFFGHRPWSASFSTTSSSYSTWCWLRLGVSGWHALRLLRLGSVLVKALAGAPSGVSLVLPYWCFGEKFLGGKRGAFSGLWLLWPLVRHGRLEFYFYQTRQWVLLLSLLCCFDFGAYYLWRLRWLRWF</sequence>
<feature type="transmembrane region" description="Helical" evidence="2">
    <location>
        <begin position="1716"/>
        <end position="1734"/>
    </location>
</feature>
<dbReference type="SUPFAM" id="SSF56672">
    <property type="entry name" value="DNA/RNA polymerases"/>
    <property type="match status" value="1"/>
</dbReference>
<name>A0A1Q9BZR4_SYMMI</name>
<keyword evidence="2" id="KW-0812">Transmembrane</keyword>
<dbReference type="PANTHER" id="PTHR19446">
    <property type="entry name" value="REVERSE TRANSCRIPTASES"/>
    <property type="match status" value="1"/>
</dbReference>
<protein>
    <submittedName>
        <fullName evidence="4">LINE-1 retrotransposable element ORF2 protein</fullName>
    </submittedName>
</protein>
<dbReference type="SUPFAM" id="SSF53098">
    <property type="entry name" value="Ribonuclease H-like"/>
    <property type="match status" value="1"/>
</dbReference>
<dbReference type="InterPro" id="IPR036397">
    <property type="entry name" value="RNaseH_sf"/>
</dbReference>
<evidence type="ECO:0000313" key="5">
    <source>
        <dbReference type="Proteomes" id="UP000186817"/>
    </source>
</evidence>
<keyword evidence="2" id="KW-1133">Transmembrane helix</keyword>
<proteinExistence type="predicted"/>
<evidence type="ECO:0000313" key="4">
    <source>
        <dbReference type="EMBL" id="OLP76169.1"/>
    </source>
</evidence>
<dbReference type="GO" id="GO:0003676">
    <property type="term" value="F:nucleic acid binding"/>
    <property type="evidence" value="ECO:0007669"/>
    <property type="project" value="InterPro"/>
</dbReference>
<evidence type="ECO:0000256" key="2">
    <source>
        <dbReference type="SAM" id="Phobius"/>
    </source>
</evidence>
<dbReference type="Gene3D" id="3.60.10.10">
    <property type="entry name" value="Endonuclease/exonuclease/phosphatase"/>
    <property type="match status" value="1"/>
</dbReference>
<accession>A0A1Q9BZR4</accession>
<dbReference type="InterPro" id="IPR012337">
    <property type="entry name" value="RNaseH-like_sf"/>
</dbReference>
<feature type="domain" description="Reverse transcriptase" evidence="3">
    <location>
        <begin position="529"/>
        <end position="844"/>
    </location>
</feature>
<feature type="compositionally biased region" description="Basic and acidic residues" evidence="1">
    <location>
        <begin position="1066"/>
        <end position="1078"/>
    </location>
</feature>
<evidence type="ECO:0000259" key="3">
    <source>
        <dbReference type="PROSITE" id="PS50878"/>
    </source>
</evidence>